<keyword evidence="4" id="KW-1185">Reference proteome</keyword>
<feature type="signal peptide" evidence="2">
    <location>
        <begin position="1"/>
        <end position="21"/>
    </location>
</feature>
<reference evidence="4" key="1">
    <citation type="journal article" date="2019" name="Int. J. Syst. Evol. Microbiol.">
        <title>The Global Catalogue of Microorganisms (GCM) 10K type strain sequencing project: providing services to taxonomists for standard genome sequencing and annotation.</title>
        <authorList>
            <consortium name="The Broad Institute Genomics Platform"/>
            <consortium name="The Broad Institute Genome Sequencing Center for Infectious Disease"/>
            <person name="Wu L."/>
            <person name="Ma J."/>
        </authorList>
    </citation>
    <scope>NUCLEOTIDE SEQUENCE [LARGE SCALE GENOMIC DNA]</scope>
    <source>
        <strain evidence="4">KCTC 22671</strain>
    </source>
</reference>
<name>A0ABW5YJT5_9FLAO</name>
<keyword evidence="2" id="KW-0732">Signal</keyword>
<evidence type="ECO:0000313" key="4">
    <source>
        <dbReference type="Proteomes" id="UP001597534"/>
    </source>
</evidence>
<gene>
    <name evidence="3" type="ORF">ACFS5J_03975</name>
</gene>
<keyword evidence="1" id="KW-0040">ANK repeat</keyword>
<dbReference type="SUPFAM" id="SSF48403">
    <property type="entry name" value="Ankyrin repeat"/>
    <property type="match status" value="1"/>
</dbReference>
<dbReference type="PANTHER" id="PTHR22677:SF4">
    <property type="entry name" value="USHER SYNDROME TYPE-1G PROTEIN-LIKE PROTEIN"/>
    <property type="match status" value="1"/>
</dbReference>
<dbReference type="PROSITE" id="PS50088">
    <property type="entry name" value="ANK_REPEAT"/>
    <property type="match status" value="2"/>
</dbReference>
<evidence type="ECO:0000256" key="1">
    <source>
        <dbReference type="PROSITE-ProRule" id="PRU00023"/>
    </source>
</evidence>
<dbReference type="EMBL" id="JBHUPC010000012">
    <property type="protein sequence ID" value="MFD2891167.1"/>
    <property type="molecule type" value="Genomic_DNA"/>
</dbReference>
<feature type="repeat" description="ANK" evidence="1">
    <location>
        <begin position="37"/>
        <end position="69"/>
    </location>
</feature>
<dbReference type="InterPro" id="IPR002110">
    <property type="entry name" value="Ankyrin_rpt"/>
</dbReference>
<dbReference type="InterPro" id="IPR039323">
    <property type="entry name" value="ANKRD_45/46/60"/>
</dbReference>
<dbReference type="SMART" id="SM00248">
    <property type="entry name" value="ANK"/>
    <property type="match status" value="2"/>
</dbReference>
<dbReference type="Pfam" id="PF12796">
    <property type="entry name" value="Ank_2"/>
    <property type="match status" value="1"/>
</dbReference>
<dbReference type="PANTHER" id="PTHR22677">
    <property type="entry name" value="ANKYRIN REPEAT DOMAIN-CONTAINING PROTEIN 60"/>
    <property type="match status" value="1"/>
</dbReference>
<feature type="repeat" description="ANK" evidence="1">
    <location>
        <begin position="70"/>
        <end position="102"/>
    </location>
</feature>
<sequence length="129" mass="14008">MKKTISYLALALVMLGNVTMASNNEIISETTSINEVFDATPLCVAISKGDFSLVKKIIDYGADVNETTNRGMTPLMFAARYGHVEIVNLLLDKGAKLDKKDSSGFTALDHAKSSHSDNIVTILKEAEKK</sequence>
<dbReference type="RefSeq" id="WP_379810718.1">
    <property type="nucleotide sequence ID" value="NZ_JBHUPC010000012.1"/>
</dbReference>
<organism evidence="3 4">
    <name type="scientific">Flavobacterium chuncheonense</name>
    <dbReference type="NCBI Taxonomy" id="2026653"/>
    <lineage>
        <taxon>Bacteria</taxon>
        <taxon>Pseudomonadati</taxon>
        <taxon>Bacteroidota</taxon>
        <taxon>Flavobacteriia</taxon>
        <taxon>Flavobacteriales</taxon>
        <taxon>Flavobacteriaceae</taxon>
        <taxon>Flavobacterium</taxon>
    </lineage>
</organism>
<dbReference type="InterPro" id="IPR036770">
    <property type="entry name" value="Ankyrin_rpt-contain_sf"/>
</dbReference>
<proteinExistence type="predicted"/>
<dbReference type="Proteomes" id="UP001597534">
    <property type="component" value="Unassembled WGS sequence"/>
</dbReference>
<protein>
    <submittedName>
        <fullName evidence="3">Ankyrin repeat domain-containing protein</fullName>
    </submittedName>
</protein>
<dbReference type="Gene3D" id="1.25.40.20">
    <property type="entry name" value="Ankyrin repeat-containing domain"/>
    <property type="match status" value="1"/>
</dbReference>
<evidence type="ECO:0000256" key="2">
    <source>
        <dbReference type="SAM" id="SignalP"/>
    </source>
</evidence>
<accession>A0ABW5YJT5</accession>
<feature type="chain" id="PRO_5046008920" evidence="2">
    <location>
        <begin position="22"/>
        <end position="129"/>
    </location>
</feature>
<comment type="caution">
    <text evidence="3">The sequence shown here is derived from an EMBL/GenBank/DDBJ whole genome shotgun (WGS) entry which is preliminary data.</text>
</comment>
<dbReference type="PROSITE" id="PS50297">
    <property type="entry name" value="ANK_REP_REGION"/>
    <property type="match status" value="2"/>
</dbReference>
<evidence type="ECO:0000313" key="3">
    <source>
        <dbReference type="EMBL" id="MFD2891167.1"/>
    </source>
</evidence>